<dbReference type="EMBL" id="CM001751">
    <property type="protein sequence ID" value="KJB75102.1"/>
    <property type="molecule type" value="Genomic_DNA"/>
</dbReference>
<name>A0A0D2RWI9_GOSRA</name>
<evidence type="ECO:0000313" key="1">
    <source>
        <dbReference type="EMBL" id="KJB75102.1"/>
    </source>
</evidence>
<organism evidence="1 2">
    <name type="scientific">Gossypium raimondii</name>
    <name type="common">Peruvian cotton</name>
    <name type="synonym">Gossypium klotzschianum subsp. raimondii</name>
    <dbReference type="NCBI Taxonomy" id="29730"/>
    <lineage>
        <taxon>Eukaryota</taxon>
        <taxon>Viridiplantae</taxon>
        <taxon>Streptophyta</taxon>
        <taxon>Embryophyta</taxon>
        <taxon>Tracheophyta</taxon>
        <taxon>Spermatophyta</taxon>
        <taxon>Magnoliopsida</taxon>
        <taxon>eudicotyledons</taxon>
        <taxon>Gunneridae</taxon>
        <taxon>Pentapetalae</taxon>
        <taxon>rosids</taxon>
        <taxon>malvids</taxon>
        <taxon>Malvales</taxon>
        <taxon>Malvaceae</taxon>
        <taxon>Malvoideae</taxon>
        <taxon>Gossypium</taxon>
    </lineage>
</organism>
<keyword evidence="2" id="KW-1185">Reference proteome</keyword>
<dbReference type="AlphaFoldDB" id="A0A0D2RWI9"/>
<dbReference type="OrthoDB" id="993553at2759"/>
<reference evidence="1 2" key="1">
    <citation type="journal article" date="2012" name="Nature">
        <title>Repeated polyploidization of Gossypium genomes and the evolution of spinnable cotton fibres.</title>
        <authorList>
            <person name="Paterson A.H."/>
            <person name="Wendel J.F."/>
            <person name="Gundlach H."/>
            <person name="Guo H."/>
            <person name="Jenkins J."/>
            <person name="Jin D."/>
            <person name="Llewellyn D."/>
            <person name="Showmaker K.C."/>
            <person name="Shu S."/>
            <person name="Udall J."/>
            <person name="Yoo M.J."/>
            <person name="Byers R."/>
            <person name="Chen W."/>
            <person name="Doron-Faigenboim A."/>
            <person name="Duke M.V."/>
            <person name="Gong L."/>
            <person name="Grimwood J."/>
            <person name="Grover C."/>
            <person name="Grupp K."/>
            <person name="Hu G."/>
            <person name="Lee T.H."/>
            <person name="Li J."/>
            <person name="Lin L."/>
            <person name="Liu T."/>
            <person name="Marler B.S."/>
            <person name="Page J.T."/>
            <person name="Roberts A.W."/>
            <person name="Romanel E."/>
            <person name="Sanders W.S."/>
            <person name="Szadkowski E."/>
            <person name="Tan X."/>
            <person name="Tang H."/>
            <person name="Xu C."/>
            <person name="Wang J."/>
            <person name="Wang Z."/>
            <person name="Zhang D."/>
            <person name="Zhang L."/>
            <person name="Ashrafi H."/>
            <person name="Bedon F."/>
            <person name="Bowers J.E."/>
            <person name="Brubaker C.L."/>
            <person name="Chee P.W."/>
            <person name="Das S."/>
            <person name="Gingle A.R."/>
            <person name="Haigler C.H."/>
            <person name="Harker D."/>
            <person name="Hoffmann L.V."/>
            <person name="Hovav R."/>
            <person name="Jones D.C."/>
            <person name="Lemke C."/>
            <person name="Mansoor S."/>
            <person name="ur Rahman M."/>
            <person name="Rainville L.N."/>
            <person name="Rambani A."/>
            <person name="Reddy U.K."/>
            <person name="Rong J.K."/>
            <person name="Saranga Y."/>
            <person name="Scheffler B.E."/>
            <person name="Scheffler J.A."/>
            <person name="Stelly D.M."/>
            <person name="Triplett B.A."/>
            <person name="Van Deynze A."/>
            <person name="Vaslin M.F."/>
            <person name="Waghmare V.N."/>
            <person name="Walford S.A."/>
            <person name="Wright R.J."/>
            <person name="Zaki E.A."/>
            <person name="Zhang T."/>
            <person name="Dennis E.S."/>
            <person name="Mayer K.F."/>
            <person name="Peterson D.G."/>
            <person name="Rokhsar D.S."/>
            <person name="Wang X."/>
            <person name="Schmutz J."/>
        </authorList>
    </citation>
    <scope>NUCLEOTIDE SEQUENCE [LARGE SCALE GENOMIC DNA]</scope>
</reference>
<dbReference type="OMA" id="FLIHVEG"/>
<dbReference type="Proteomes" id="UP000032304">
    <property type="component" value="Chromosome 12"/>
</dbReference>
<sequence length="124" mass="14500">MRRRNRARTRTRSQEHFFFKKGSTVSRRGDKSKGFFSGKMTDQEKLTEQLNPFLIHVEGKLVGLTLEMQKSDQKMVPPAHLNPKSSNHMDALAKTREAKIKRLQEIILEANLELARLKKKRRLE</sequence>
<dbReference type="Gramene" id="KJB75102">
    <property type="protein sequence ID" value="KJB75102"/>
    <property type="gene ID" value="B456_012G024400"/>
</dbReference>
<gene>
    <name evidence="1" type="ORF">B456_012G024400</name>
</gene>
<accession>A0A0D2RWI9</accession>
<evidence type="ECO:0000313" key="2">
    <source>
        <dbReference type="Proteomes" id="UP000032304"/>
    </source>
</evidence>
<protein>
    <submittedName>
        <fullName evidence="1">Uncharacterized protein</fullName>
    </submittedName>
</protein>
<proteinExistence type="predicted"/>